<evidence type="ECO:0000256" key="1">
    <source>
        <dbReference type="SAM" id="MobiDB-lite"/>
    </source>
</evidence>
<sequence>MASNTSTPRSRSRSKRSTTNLSDLRLAPLSTKFAEPLEDDRKVARAPKPPYDDDATFIRQHSSYLQGRSAPTTPGILSRSSSRKHLGGGLSRRSSIYDNDDDSGDADADDEIQYAYNANARSFAQNLERAEFGSGHIPKARSEAAITAGQRQGLAGQGVPLSKRQQHGRSRRPRSGIATPRNDDDDDWLRHTGSTAAALVQEGKGQSWLASRASSTSLAVPESEDDEDDDRYEEMARLSASTAKLQLRQFEGPGSPALTRSGRSAWGSRYGSRNASQRNSRIASPVGTRTPRRVQDVAGYFDDSVEEVAAEDELAFNKPREEKDEYEDRVEVDKLSQSNSFGLGHVVDKLMNFNLFKVDEGAETTDDDLGSASKSESPDEARDRMIAEAKRRREEKERLSSQPPPAPLGDGKDGKGEVGGWTDAAWLLSVATKAMF</sequence>
<gene>
    <name evidence="2" type="ORF">DOTSEDRAFT_88800</name>
</gene>
<dbReference type="InterPro" id="IPR025040">
    <property type="entry name" value="DUF3984"/>
</dbReference>
<dbReference type="OrthoDB" id="5339776at2759"/>
<accession>N1PMY0</accession>
<dbReference type="AlphaFoldDB" id="N1PMY0"/>
<evidence type="ECO:0000313" key="2">
    <source>
        <dbReference type="EMBL" id="EME44757.1"/>
    </source>
</evidence>
<dbReference type="eggNOG" id="ENOG502S1RX">
    <property type="taxonomic scope" value="Eukaryota"/>
</dbReference>
<reference evidence="3" key="1">
    <citation type="journal article" date="2012" name="PLoS Genet.">
        <title>The genomes of the fungal plant pathogens Cladosporium fulvum and Dothistroma septosporum reveal adaptation to different hosts and lifestyles but also signatures of common ancestry.</title>
        <authorList>
            <person name="de Wit P.J.G.M."/>
            <person name="van der Burgt A."/>
            <person name="Oekmen B."/>
            <person name="Stergiopoulos I."/>
            <person name="Abd-Elsalam K.A."/>
            <person name="Aerts A.L."/>
            <person name="Bahkali A.H."/>
            <person name="Beenen H.G."/>
            <person name="Chettri P."/>
            <person name="Cox M.P."/>
            <person name="Datema E."/>
            <person name="de Vries R.P."/>
            <person name="Dhillon B."/>
            <person name="Ganley A.R."/>
            <person name="Griffiths S.A."/>
            <person name="Guo Y."/>
            <person name="Hamelin R.C."/>
            <person name="Henrissat B."/>
            <person name="Kabir M.S."/>
            <person name="Jashni M.K."/>
            <person name="Kema G."/>
            <person name="Klaubauf S."/>
            <person name="Lapidus A."/>
            <person name="Levasseur A."/>
            <person name="Lindquist E."/>
            <person name="Mehrabi R."/>
            <person name="Ohm R.A."/>
            <person name="Owen T.J."/>
            <person name="Salamov A."/>
            <person name="Schwelm A."/>
            <person name="Schijlen E."/>
            <person name="Sun H."/>
            <person name="van den Burg H.A."/>
            <person name="van Ham R.C.H.J."/>
            <person name="Zhang S."/>
            <person name="Goodwin S.B."/>
            <person name="Grigoriev I.V."/>
            <person name="Collemare J."/>
            <person name="Bradshaw R.E."/>
        </authorList>
    </citation>
    <scope>NUCLEOTIDE SEQUENCE [LARGE SCALE GENOMIC DNA]</scope>
    <source>
        <strain evidence="3">NZE10 / CBS 128990</strain>
    </source>
</reference>
<reference evidence="2 3" key="2">
    <citation type="journal article" date="2012" name="PLoS Pathog.">
        <title>Diverse lifestyles and strategies of plant pathogenesis encoded in the genomes of eighteen Dothideomycetes fungi.</title>
        <authorList>
            <person name="Ohm R.A."/>
            <person name="Feau N."/>
            <person name="Henrissat B."/>
            <person name="Schoch C.L."/>
            <person name="Horwitz B.A."/>
            <person name="Barry K.W."/>
            <person name="Condon B.J."/>
            <person name="Copeland A.C."/>
            <person name="Dhillon B."/>
            <person name="Glaser F."/>
            <person name="Hesse C.N."/>
            <person name="Kosti I."/>
            <person name="LaButti K."/>
            <person name="Lindquist E.A."/>
            <person name="Lucas S."/>
            <person name="Salamov A.A."/>
            <person name="Bradshaw R.E."/>
            <person name="Ciuffetti L."/>
            <person name="Hamelin R.C."/>
            <person name="Kema G.H.J."/>
            <person name="Lawrence C."/>
            <person name="Scott J.A."/>
            <person name="Spatafora J.W."/>
            <person name="Turgeon B.G."/>
            <person name="de Wit P.J.G.M."/>
            <person name="Zhong S."/>
            <person name="Goodwin S.B."/>
            <person name="Grigoriev I.V."/>
        </authorList>
    </citation>
    <scope>NUCLEOTIDE SEQUENCE [LARGE SCALE GENOMIC DNA]</scope>
    <source>
        <strain evidence="3">NZE10 / CBS 128990</strain>
    </source>
</reference>
<dbReference type="EMBL" id="KB446539">
    <property type="protein sequence ID" value="EME44757.1"/>
    <property type="molecule type" value="Genomic_DNA"/>
</dbReference>
<name>N1PMY0_DOTSN</name>
<feature type="compositionally biased region" description="Acidic residues" evidence="1">
    <location>
        <begin position="222"/>
        <end position="232"/>
    </location>
</feature>
<dbReference type="OMA" id="WHDAAWL"/>
<feature type="region of interest" description="Disordered" evidence="1">
    <location>
        <begin position="141"/>
        <end position="289"/>
    </location>
</feature>
<protein>
    <submittedName>
        <fullName evidence="2">Uncharacterized protein</fullName>
    </submittedName>
</protein>
<dbReference type="Proteomes" id="UP000016933">
    <property type="component" value="Unassembled WGS sequence"/>
</dbReference>
<feature type="region of interest" description="Disordered" evidence="1">
    <location>
        <begin position="363"/>
        <end position="417"/>
    </location>
</feature>
<feature type="compositionally biased region" description="Polar residues" evidence="1">
    <location>
        <begin position="271"/>
        <end position="282"/>
    </location>
</feature>
<feature type="region of interest" description="Disordered" evidence="1">
    <location>
        <begin position="1"/>
        <end position="111"/>
    </location>
</feature>
<dbReference type="STRING" id="675120.N1PMY0"/>
<dbReference type="HOGENOM" id="CLU_040208_0_0_1"/>
<feature type="compositionally biased region" description="Polar residues" evidence="1">
    <location>
        <begin position="208"/>
        <end position="218"/>
    </location>
</feature>
<proteinExistence type="predicted"/>
<organism evidence="2 3">
    <name type="scientific">Dothistroma septosporum (strain NZE10 / CBS 128990)</name>
    <name type="common">Red band needle blight fungus</name>
    <name type="synonym">Mycosphaerella pini</name>
    <dbReference type="NCBI Taxonomy" id="675120"/>
    <lineage>
        <taxon>Eukaryota</taxon>
        <taxon>Fungi</taxon>
        <taxon>Dikarya</taxon>
        <taxon>Ascomycota</taxon>
        <taxon>Pezizomycotina</taxon>
        <taxon>Dothideomycetes</taxon>
        <taxon>Dothideomycetidae</taxon>
        <taxon>Mycosphaerellales</taxon>
        <taxon>Mycosphaerellaceae</taxon>
        <taxon>Dothistroma</taxon>
    </lineage>
</organism>
<feature type="compositionally biased region" description="Polar residues" evidence="1">
    <location>
        <begin position="59"/>
        <end position="72"/>
    </location>
</feature>
<keyword evidence="3" id="KW-1185">Reference proteome</keyword>
<feature type="compositionally biased region" description="Basic residues" evidence="1">
    <location>
        <begin position="164"/>
        <end position="174"/>
    </location>
</feature>
<dbReference type="Pfam" id="PF13136">
    <property type="entry name" value="DUF3984"/>
    <property type="match status" value="1"/>
</dbReference>
<feature type="compositionally biased region" description="Acidic residues" evidence="1">
    <location>
        <begin position="98"/>
        <end position="111"/>
    </location>
</feature>
<feature type="compositionally biased region" description="Basic and acidic residues" evidence="1">
    <location>
        <begin position="376"/>
        <end position="399"/>
    </location>
</feature>
<evidence type="ECO:0000313" key="3">
    <source>
        <dbReference type="Proteomes" id="UP000016933"/>
    </source>
</evidence>